<dbReference type="SUPFAM" id="SSF56954">
    <property type="entry name" value="Outer membrane efflux proteins (OEP)"/>
    <property type="match status" value="1"/>
</dbReference>
<dbReference type="STRING" id="1513271.XM47_01110"/>
<dbReference type="GO" id="GO:0015562">
    <property type="term" value="F:efflux transmembrane transporter activity"/>
    <property type="evidence" value="ECO:0007669"/>
    <property type="project" value="InterPro"/>
</dbReference>
<comment type="caution">
    <text evidence="2">The sequence shown here is derived from an EMBL/GenBank/DDBJ whole genome shotgun (WGS) entry which is preliminary data.</text>
</comment>
<dbReference type="PANTHER" id="PTHR30203:SF24">
    <property type="entry name" value="BLR4935 PROTEIN"/>
    <property type="match status" value="1"/>
</dbReference>
<dbReference type="InterPro" id="IPR010131">
    <property type="entry name" value="MdtP/NodT-like"/>
</dbReference>
<accession>A0A0J8GZU4</accession>
<comment type="similarity">
    <text evidence="1">Belongs to the outer membrane factor (OMF) (TC 1.B.17) family.</text>
</comment>
<protein>
    <submittedName>
        <fullName evidence="2">Transporter</fullName>
    </submittedName>
</protein>
<gene>
    <name evidence="2" type="ORF">XM47_01110</name>
</gene>
<dbReference type="PANTHER" id="PTHR30203">
    <property type="entry name" value="OUTER MEMBRANE CATION EFFLUX PROTEIN"/>
    <property type="match status" value="1"/>
</dbReference>
<dbReference type="Gene3D" id="1.20.1600.10">
    <property type="entry name" value="Outer membrane efflux proteins (OEP)"/>
    <property type="match status" value="1"/>
</dbReference>
<dbReference type="EMBL" id="LAZL01000002">
    <property type="protein sequence ID" value="KMT66754.1"/>
    <property type="molecule type" value="Genomic_DNA"/>
</dbReference>
<sequence length="422" mass="47026">MVTTTTALANELSIDTISLSNAIQRTLANNPQLSVFDYKYKSLEGELITAGLKPEYSVGAELENFAGTGEVSGLSNSEMTLTISSVIEFGDKVNSRKRLVNSQKQALTVDKKIQTLGILGEVTKRYIDVLTLQQIMLVNKNAEKLAQQTYQTVSKRVRVGSTPSSELKRAEAALALARLETLTITKQFKASLRKLAIMWGEQSPRFSRVSGDLFAFPKVNSLDYIMEQLSQSPHIMAYAEQSRIQQAQLQQSKTQNYADISWSAGIKRFEGSNDTALVAGFSMPLFTENRNKGSYQSQKAKLDEIEQQKQSSIRAIYSQLTSLFSAQEEAQLRVESLRSYIIPPQEKALELVQQGYSEGRFSYLELISSQEELIEMQYALIFSASEIHKQIASIEALSGIPLISSYFPSKADAQLSNIIENY</sequence>
<evidence type="ECO:0000313" key="3">
    <source>
        <dbReference type="Proteomes" id="UP000037600"/>
    </source>
</evidence>
<dbReference type="InterPro" id="IPR003423">
    <property type="entry name" value="OMP_efflux"/>
</dbReference>
<dbReference type="AlphaFoldDB" id="A0A0J8GZU4"/>
<organism evidence="2 3">
    <name type="scientific">Catenovulum maritimum</name>
    <dbReference type="NCBI Taxonomy" id="1513271"/>
    <lineage>
        <taxon>Bacteria</taxon>
        <taxon>Pseudomonadati</taxon>
        <taxon>Pseudomonadota</taxon>
        <taxon>Gammaproteobacteria</taxon>
        <taxon>Alteromonadales</taxon>
        <taxon>Alteromonadaceae</taxon>
        <taxon>Catenovulum</taxon>
    </lineage>
</organism>
<proteinExistence type="inferred from homology"/>
<keyword evidence="3" id="KW-1185">Reference proteome</keyword>
<reference evidence="2 3" key="1">
    <citation type="submission" date="2015-04" db="EMBL/GenBank/DDBJ databases">
        <title>Draft Genome Sequence of the Novel Agar-Digesting Marine Bacterium Q1.</title>
        <authorList>
            <person name="Li Y."/>
            <person name="Li D."/>
            <person name="Chen G."/>
            <person name="Du Z."/>
        </authorList>
    </citation>
    <scope>NUCLEOTIDE SEQUENCE [LARGE SCALE GENOMIC DNA]</scope>
    <source>
        <strain evidence="2 3">Q1</strain>
    </source>
</reference>
<dbReference type="Proteomes" id="UP000037600">
    <property type="component" value="Unassembled WGS sequence"/>
</dbReference>
<evidence type="ECO:0000313" key="2">
    <source>
        <dbReference type="EMBL" id="KMT66754.1"/>
    </source>
</evidence>
<dbReference type="PATRIC" id="fig|1513271.3.peg.234"/>
<name>A0A0J8GZU4_9ALTE</name>
<dbReference type="Pfam" id="PF02321">
    <property type="entry name" value="OEP"/>
    <property type="match status" value="1"/>
</dbReference>
<evidence type="ECO:0000256" key="1">
    <source>
        <dbReference type="ARBA" id="ARBA00007613"/>
    </source>
</evidence>